<evidence type="ECO:0000313" key="1">
    <source>
        <dbReference type="EMBL" id="SFJ24086.1"/>
    </source>
</evidence>
<dbReference type="Proteomes" id="UP000242763">
    <property type="component" value="Unassembled WGS sequence"/>
</dbReference>
<dbReference type="EMBL" id="FORF01000013">
    <property type="protein sequence ID" value="SFJ24086.1"/>
    <property type="molecule type" value="Genomic_DNA"/>
</dbReference>
<proteinExistence type="predicted"/>
<gene>
    <name evidence="1" type="ORF">SAMN03080618_02412</name>
</gene>
<name>A0A1I3PT14_9HYPH</name>
<sequence>MSTRKEETMKQRQARDLIHQELTSETNRRFLNRMSAFKLERGLPDRLQDLLRQLDNAERKRWSS</sequence>
<evidence type="ECO:0000313" key="2">
    <source>
        <dbReference type="Proteomes" id="UP000242763"/>
    </source>
</evidence>
<evidence type="ECO:0008006" key="3">
    <source>
        <dbReference type="Google" id="ProtNLM"/>
    </source>
</evidence>
<reference evidence="2" key="1">
    <citation type="submission" date="2016-10" db="EMBL/GenBank/DDBJ databases">
        <authorList>
            <person name="Varghese N."/>
            <person name="Submissions S."/>
        </authorList>
    </citation>
    <scope>NUCLEOTIDE SEQUENCE [LARGE SCALE GENOMIC DNA]</scope>
    <source>
        <strain evidence="2">DSM 21857</strain>
    </source>
</reference>
<organism evidence="1 2">
    <name type="scientific">Aquamicrobium aerolatum DSM 21857</name>
    <dbReference type="NCBI Taxonomy" id="1121003"/>
    <lineage>
        <taxon>Bacteria</taxon>
        <taxon>Pseudomonadati</taxon>
        <taxon>Pseudomonadota</taxon>
        <taxon>Alphaproteobacteria</taxon>
        <taxon>Hyphomicrobiales</taxon>
        <taxon>Phyllobacteriaceae</taxon>
        <taxon>Aerobium</taxon>
    </lineage>
</organism>
<accession>A0A1I3PT14</accession>
<dbReference type="AlphaFoldDB" id="A0A1I3PT14"/>
<keyword evidence="2" id="KW-1185">Reference proteome</keyword>
<protein>
    <recommendedName>
        <fullName evidence="3">Anti-sigma factor NepR domain-containing protein</fullName>
    </recommendedName>
</protein>